<dbReference type="CDD" id="cd03230">
    <property type="entry name" value="ABC_DR_subfamily_A"/>
    <property type="match status" value="1"/>
</dbReference>
<sequence>MSTQPVVQTSGLTRRYREVTAVQDVDLALEPGRIHGLLGRNGAGKTTLMQLLTGQDRPTSGQVRLFGEDPYENPDVLARTCFVAEGQTYPDAYRVCHVIAAARLLHPRWDEAFARHLLAEYDLPLGRRVRKLSRGMRSALGVVVGLASRAELTLFDEPYLGLDAVARQLFYDRLLGDFAEHPRTVVLSTHLIDEVADLLEHVVLVDHGQVLVDADADELRAGAVVISGPSAVVAEVVNGRRVLHCEQMAGLARVTVRTRAADDVRTQARTAGLTVEPLSLQQLVIRTTQAGGCAKPAGSELTPSAHHEQEVSR</sequence>
<dbReference type="PROSITE" id="PS50893">
    <property type="entry name" value="ABC_TRANSPORTER_2"/>
    <property type="match status" value="1"/>
</dbReference>
<keyword evidence="7" id="KW-1185">Reference proteome</keyword>
<dbReference type="InterPro" id="IPR051782">
    <property type="entry name" value="ABC_Transporter_VariousFunc"/>
</dbReference>
<keyword evidence="1" id="KW-0813">Transport</keyword>
<evidence type="ECO:0000313" key="6">
    <source>
        <dbReference type="EMBL" id="MFC6007936.1"/>
    </source>
</evidence>
<feature type="domain" description="ABC transporter" evidence="5">
    <location>
        <begin position="7"/>
        <end position="232"/>
    </location>
</feature>
<evidence type="ECO:0000256" key="1">
    <source>
        <dbReference type="ARBA" id="ARBA00022448"/>
    </source>
</evidence>
<accession>A0ABW1JGG0</accession>
<comment type="caution">
    <text evidence="6">The sequence shown here is derived from an EMBL/GenBank/DDBJ whole genome shotgun (WGS) entry which is preliminary data.</text>
</comment>
<proteinExistence type="predicted"/>
<dbReference type="GO" id="GO:0005524">
    <property type="term" value="F:ATP binding"/>
    <property type="evidence" value="ECO:0007669"/>
    <property type="project" value="UniProtKB-KW"/>
</dbReference>
<dbReference type="InterPro" id="IPR027417">
    <property type="entry name" value="P-loop_NTPase"/>
</dbReference>
<organism evidence="6 7">
    <name type="scientific">Angustibacter luteus</name>
    <dbReference type="NCBI Taxonomy" id="658456"/>
    <lineage>
        <taxon>Bacteria</taxon>
        <taxon>Bacillati</taxon>
        <taxon>Actinomycetota</taxon>
        <taxon>Actinomycetes</taxon>
        <taxon>Kineosporiales</taxon>
        <taxon>Kineosporiaceae</taxon>
    </lineage>
</organism>
<dbReference type="PANTHER" id="PTHR42939">
    <property type="entry name" value="ABC TRANSPORTER ATP-BINDING PROTEIN ALBC-RELATED"/>
    <property type="match status" value="1"/>
</dbReference>
<dbReference type="Pfam" id="PF00005">
    <property type="entry name" value="ABC_tran"/>
    <property type="match status" value="1"/>
</dbReference>
<evidence type="ECO:0000256" key="4">
    <source>
        <dbReference type="SAM" id="MobiDB-lite"/>
    </source>
</evidence>
<name>A0ABW1JGG0_9ACTN</name>
<dbReference type="InterPro" id="IPR003439">
    <property type="entry name" value="ABC_transporter-like_ATP-bd"/>
</dbReference>
<dbReference type="PANTHER" id="PTHR42939:SF1">
    <property type="entry name" value="ABC TRANSPORTER ATP-BINDING PROTEIN ALBC-RELATED"/>
    <property type="match status" value="1"/>
</dbReference>
<evidence type="ECO:0000313" key="7">
    <source>
        <dbReference type="Proteomes" id="UP001596189"/>
    </source>
</evidence>
<dbReference type="InterPro" id="IPR003593">
    <property type="entry name" value="AAA+_ATPase"/>
</dbReference>
<dbReference type="RefSeq" id="WP_345715377.1">
    <property type="nucleotide sequence ID" value="NZ_BAABFP010000002.1"/>
</dbReference>
<dbReference type="Gene3D" id="3.40.50.300">
    <property type="entry name" value="P-loop containing nucleotide triphosphate hydrolases"/>
    <property type="match status" value="1"/>
</dbReference>
<dbReference type="SUPFAM" id="SSF52540">
    <property type="entry name" value="P-loop containing nucleoside triphosphate hydrolases"/>
    <property type="match status" value="1"/>
</dbReference>
<protein>
    <submittedName>
        <fullName evidence="6">ABC transporter ATP-binding protein</fullName>
    </submittedName>
</protein>
<dbReference type="Proteomes" id="UP001596189">
    <property type="component" value="Unassembled WGS sequence"/>
</dbReference>
<evidence type="ECO:0000259" key="5">
    <source>
        <dbReference type="PROSITE" id="PS50893"/>
    </source>
</evidence>
<dbReference type="SMART" id="SM00382">
    <property type="entry name" value="AAA"/>
    <property type="match status" value="1"/>
</dbReference>
<keyword evidence="2" id="KW-0547">Nucleotide-binding</keyword>
<evidence type="ECO:0000256" key="3">
    <source>
        <dbReference type="ARBA" id="ARBA00022840"/>
    </source>
</evidence>
<keyword evidence="3 6" id="KW-0067">ATP-binding</keyword>
<evidence type="ECO:0000256" key="2">
    <source>
        <dbReference type="ARBA" id="ARBA00022741"/>
    </source>
</evidence>
<dbReference type="EMBL" id="JBHSRD010000004">
    <property type="protein sequence ID" value="MFC6007936.1"/>
    <property type="molecule type" value="Genomic_DNA"/>
</dbReference>
<reference evidence="7" key="1">
    <citation type="journal article" date="2019" name="Int. J. Syst. Evol. Microbiol.">
        <title>The Global Catalogue of Microorganisms (GCM) 10K type strain sequencing project: providing services to taxonomists for standard genome sequencing and annotation.</title>
        <authorList>
            <consortium name="The Broad Institute Genomics Platform"/>
            <consortium name="The Broad Institute Genome Sequencing Center for Infectious Disease"/>
            <person name="Wu L."/>
            <person name="Ma J."/>
        </authorList>
    </citation>
    <scope>NUCLEOTIDE SEQUENCE [LARGE SCALE GENOMIC DNA]</scope>
    <source>
        <strain evidence="7">KACC 14249</strain>
    </source>
</reference>
<feature type="region of interest" description="Disordered" evidence="4">
    <location>
        <begin position="294"/>
        <end position="313"/>
    </location>
</feature>
<gene>
    <name evidence="6" type="ORF">ACFQDO_12445</name>
</gene>